<protein>
    <submittedName>
        <fullName evidence="2">DNA photolyase</fullName>
    </submittedName>
</protein>
<evidence type="ECO:0000259" key="1">
    <source>
        <dbReference type="PROSITE" id="PS51645"/>
    </source>
</evidence>
<dbReference type="RefSeq" id="XP_024753762.1">
    <property type="nucleotide sequence ID" value="XM_024893814.1"/>
</dbReference>
<name>A0A2T4BMA4_9HYPO</name>
<sequence>MSGGRIVVYLLRRDLRTADNPLFHYLSRTGGKHGYTHLLPVYVLPPDQMELSGLVKDGETFPYSYSLSEVSRIWKCSPHRARFLAESVWDLKSKLEALGSGLIIPAGSFPDVLESIVQHYADHNDGPQVAAVWLTEGFLPEEVIEQQAMASFCEKVGVRFTPFRDHRWFIDKYVDPAAPL</sequence>
<dbReference type="InterPro" id="IPR002081">
    <property type="entry name" value="Cryptochrome/DNA_photolyase_1"/>
</dbReference>
<dbReference type="GeneID" id="36601932"/>
<reference evidence="3" key="1">
    <citation type="submission" date="2016-07" db="EMBL/GenBank/DDBJ databases">
        <title>Multiple horizontal gene transfer events from other fungi enriched the ability of initially mycotrophic Trichoderma (Ascomycota) to feed on dead plant biomass.</title>
        <authorList>
            <consortium name="DOE Joint Genome Institute"/>
            <person name="Atanasova L."/>
            <person name="Chenthamara K."/>
            <person name="Zhang J."/>
            <person name="Grujic M."/>
            <person name="Henrissat B."/>
            <person name="Kuo A."/>
            <person name="Aerts A."/>
            <person name="Salamov A."/>
            <person name="Lipzen A."/>
            <person name="Labutti K."/>
            <person name="Barry K."/>
            <person name="Miao Y."/>
            <person name="Rahimi M.J."/>
            <person name="Shen Q."/>
            <person name="Grigoriev I.V."/>
            <person name="Kubicek C.P."/>
            <person name="Druzhinina I.S."/>
        </authorList>
    </citation>
    <scope>NUCLEOTIDE SEQUENCE [LARGE SCALE GENOMIC DNA]</scope>
    <source>
        <strain evidence="3">TUCIM 6016</strain>
    </source>
</reference>
<accession>A0A2T4BMA4</accession>
<dbReference type="AlphaFoldDB" id="A0A2T4BMA4"/>
<dbReference type="PANTHER" id="PTHR11455:SF22">
    <property type="entry name" value="CRYPTOCHROME DASH"/>
    <property type="match status" value="1"/>
</dbReference>
<dbReference type="GO" id="GO:0003904">
    <property type="term" value="F:deoxyribodipyrimidine photo-lyase activity"/>
    <property type="evidence" value="ECO:0007669"/>
    <property type="project" value="TreeGrafter"/>
</dbReference>
<gene>
    <name evidence="2" type="ORF">BBK36DRAFT_1155249</name>
</gene>
<dbReference type="Gene3D" id="3.40.50.620">
    <property type="entry name" value="HUPs"/>
    <property type="match status" value="1"/>
</dbReference>
<dbReference type="GO" id="GO:0000719">
    <property type="term" value="P:photoreactive repair"/>
    <property type="evidence" value="ECO:0007669"/>
    <property type="project" value="TreeGrafter"/>
</dbReference>
<dbReference type="PROSITE" id="PS51645">
    <property type="entry name" value="PHR_CRY_ALPHA_BETA"/>
    <property type="match status" value="1"/>
</dbReference>
<dbReference type="GO" id="GO:0071949">
    <property type="term" value="F:FAD binding"/>
    <property type="evidence" value="ECO:0007669"/>
    <property type="project" value="TreeGrafter"/>
</dbReference>
<evidence type="ECO:0000313" key="3">
    <source>
        <dbReference type="Proteomes" id="UP000241546"/>
    </source>
</evidence>
<evidence type="ECO:0000313" key="2">
    <source>
        <dbReference type="EMBL" id="PTB70442.1"/>
    </source>
</evidence>
<dbReference type="Proteomes" id="UP000241546">
    <property type="component" value="Unassembled WGS sequence"/>
</dbReference>
<dbReference type="OrthoDB" id="435881at2759"/>
<feature type="domain" description="Photolyase/cryptochrome alpha/beta" evidence="1">
    <location>
        <begin position="5"/>
        <end position="168"/>
    </location>
</feature>
<dbReference type="Pfam" id="PF00875">
    <property type="entry name" value="DNA_photolyase"/>
    <property type="match status" value="1"/>
</dbReference>
<organism evidence="2 3">
    <name type="scientific">Trichoderma citrinoviride</name>
    <dbReference type="NCBI Taxonomy" id="58853"/>
    <lineage>
        <taxon>Eukaryota</taxon>
        <taxon>Fungi</taxon>
        <taxon>Dikarya</taxon>
        <taxon>Ascomycota</taxon>
        <taxon>Pezizomycotina</taxon>
        <taxon>Sordariomycetes</taxon>
        <taxon>Hypocreomycetidae</taxon>
        <taxon>Hypocreales</taxon>
        <taxon>Hypocreaceae</taxon>
        <taxon>Trichoderma</taxon>
    </lineage>
</organism>
<dbReference type="EMBL" id="KZ680207">
    <property type="protein sequence ID" value="PTB70442.1"/>
    <property type="molecule type" value="Genomic_DNA"/>
</dbReference>
<dbReference type="SUPFAM" id="SSF52425">
    <property type="entry name" value="Cryptochrome/photolyase, N-terminal domain"/>
    <property type="match status" value="1"/>
</dbReference>
<dbReference type="InterPro" id="IPR014729">
    <property type="entry name" value="Rossmann-like_a/b/a_fold"/>
</dbReference>
<keyword evidence="2" id="KW-0456">Lyase</keyword>
<dbReference type="InterPro" id="IPR036155">
    <property type="entry name" value="Crypto/Photolyase_N_sf"/>
</dbReference>
<dbReference type="GO" id="GO:0003684">
    <property type="term" value="F:damaged DNA binding"/>
    <property type="evidence" value="ECO:0007669"/>
    <property type="project" value="TreeGrafter"/>
</dbReference>
<dbReference type="InterPro" id="IPR006050">
    <property type="entry name" value="DNA_photolyase_N"/>
</dbReference>
<keyword evidence="3" id="KW-1185">Reference proteome</keyword>
<proteinExistence type="predicted"/>
<dbReference type="PANTHER" id="PTHR11455">
    <property type="entry name" value="CRYPTOCHROME"/>
    <property type="match status" value="1"/>
</dbReference>